<keyword evidence="2 7" id="KW-0699">rRNA-binding</keyword>
<keyword evidence="4 7" id="KW-0689">Ribosomal protein</keyword>
<evidence type="ECO:0000256" key="1">
    <source>
        <dbReference type="ARBA" id="ARBA00007465"/>
    </source>
</evidence>
<reference evidence="12 13" key="1">
    <citation type="journal article" date="2016" name="Nat. Commun.">
        <title>Thousands of microbial genomes shed light on interconnected biogeochemical processes in an aquifer system.</title>
        <authorList>
            <person name="Anantharaman K."/>
            <person name="Brown C.T."/>
            <person name="Hug L.A."/>
            <person name="Sharon I."/>
            <person name="Castelle C.J."/>
            <person name="Probst A.J."/>
            <person name="Thomas B.C."/>
            <person name="Singh A."/>
            <person name="Wilkins M.J."/>
            <person name="Karaoz U."/>
            <person name="Brodie E.L."/>
            <person name="Williams K.H."/>
            <person name="Hubbard S.S."/>
            <person name="Banfield J.F."/>
        </authorList>
    </citation>
    <scope>NUCLEOTIDE SEQUENCE [LARGE SCALE GENOMIC DNA]</scope>
</reference>
<organism evidence="12 13">
    <name type="scientific">Candidatus Wildermuthbacteria bacterium RIFCSPHIGHO2_01_FULL_48_27b</name>
    <dbReference type="NCBI Taxonomy" id="1802447"/>
    <lineage>
        <taxon>Bacteria</taxon>
        <taxon>Candidatus Wildermuthiibacteriota</taxon>
    </lineage>
</organism>
<dbReference type="InterPro" id="IPR018079">
    <property type="entry name" value="Ribosomal_uS4_CS"/>
</dbReference>
<dbReference type="GO" id="GO:0015935">
    <property type="term" value="C:small ribosomal subunit"/>
    <property type="evidence" value="ECO:0007669"/>
    <property type="project" value="InterPro"/>
</dbReference>
<name>A0A1G2QTE0_9BACT</name>
<evidence type="ECO:0000256" key="5">
    <source>
        <dbReference type="ARBA" id="ARBA00023274"/>
    </source>
</evidence>
<dbReference type="CDD" id="cd00165">
    <property type="entry name" value="S4"/>
    <property type="match status" value="1"/>
</dbReference>
<keyword evidence="5 7" id="KW-0687">Ribonucleoprotein</keyword>
<evidence type="ECO:0000256" key="2">
    <source>
        <dbReference type="ARBA" id="ARBA00022730"/>
    </source>
</evidence>
<dbReference type="Proteomes" id="UP000178170">
    <property type="component" value="Unassembled WGS sequence"/>
</dbReference>
<protein>
    <recommendedName>
        <fullName evidence="6 7">Small ribosomal subunit protein uS4</fullName>
    </recommendedName>
</protein>
<feature type="compositionally biased region" description="Basic residues" evidence="9">
    <location>
        <begin position="1"/>
        <end position="11"/>
    </location>
</feature>
<dbReference type="NCBIfam" id="NF003717">
    <property type="entry name" value="PRK05327.1"/>
    <property type="match status" value="1"/>
</dbReference>
<feature type="region of interest" description="Disordered" evidence="9">
    <location>
        <begin position="1"/>
        <end position="21"/>
    </location>
</feature>
<evidence type="ECO:0000256" key="4">
    <source>
        <dbReference type="ARBA" id="ARBA00022980"/>
    </source>
</evidence>
<evidence type="ECO:0000256" key="3">
    <source>
        <dbReference type="ARBA" id="ARBA00022884"/>
    </source>
</evidence>
<comment type="similarity">
    <text evidence="1 7 8">Belongs to the universal ribosomal protein uS4 family.</text>
</comment>
<dbReference type="Pfam" id="PF01479">
    <property type="entry name" value="S4"/>
    <property type="match status" value="1"/>
</dbReference>
<evidence type="ECO:0000256" key="8">
    <source>
        <dbReference type="RuleBase" id="RU003699"/>
    </source>
</evidence>
<feature type="domain" description="Small ribosomal subunit protein uS4 N-terminal" evidence="11">
    <location>
        <begin position="1"/>
        <end position="63"/>
    </location>
</feature>
<dbReference type="Pfam" id="PF00163">
    <property type="entry name" value="Ribosomal_S4"/>
    <property type="match status" value="1"/>
</dbReference>
<accession>A0A1G2QTE0</accession>
<dbReference type="FunFam" id="3.10.290.10:FF:000001">
    <property type="entry name" value="30S ribosomal protein S4"/>
    <property type="match status" value="1"/>
</dbReference>
<evidence type="ECO:0000259" key="11">
    <source>
        <dbReference type="SMART" id="SM01390"/>
    </source>
</evidence>
<sequence>MQKGVVRKRRTSQLSEYGKQLQEKQELKNQYNLRERQFRHYIDSALEKSGVQNAEEQLLQHLERRLDNVVFRMGVAETRKQARQLVSHGHIRVNEKRVLVPSYQTKRGDKISVRPNSRENIFFKNRKLALKKYESPSWLELHKENLEAEIKGVPGLEEIGVTVQIPLVFEFYSR</sequence>
<comment type="function">
    <text evidence="7">With S5 and S12 plays an important role in translational accuracy.</text>
</comment>
<dbReference type="SMART" id="SM01390">
    <property type="entry name" value="Ribosomal_S4"/>
    <property type="match status" value="1"/>
</dbReference>
<keyword evidence="3 7" id="KW-0694">RNA-binding</keyword>
<dbReference type="PANTHER" id="PTHR11831:SF4">
    <property type="entry name" value="SMALL RIBOSOMAL SUBUNIT PROTEIN US4M"/>
    <property type="match status" value="1"/>
</dbReference>
<proteinExistence type="inferred from homology"/>
<evidence type="ECO:0000256" key="9">
    <source>
        <dbReference type="SAM" id="MobiDB-lite"/>
    </source>
</evidence>
<feature type="domain" description="RNA-binding S4" evidence="10">
    <location>
        <begin position="64"/>
        <end position="129"/>
    </location>
</feature>
<dbReference type="EMBL" id="MHTS01000024">
    <property type="protein sequence ID" value="OHA63875.1"/>
    <property type="molecule type" value="Genomic_DNA"/>
</dbReference>
<dbReference type="Gene3D" id="1.10.1050.10">
    <property type="entry name" value="Ribosomal Protein S4 Delta 41, Chain A, domain 1"/>
    <property type="match status" value="1"/>
</dbReference>
<dbReference type="InterPro" id="IPR036986">
    <property type="entry name" value="S4_RNA-bd_sf"/>
</dbReference>
<dbReference type="GO" id="GO:0019843">
    <property type="term" value="F:rRNA binding"/>
    <property type="evidence" value="ECO:0007669"/>
    <property type="project" value="UniProtKB-UniRule"/>
</dbReference>
<dbReference type="InterPro" id="IPR022801">
    <property type="entry name" value="Ribosomal_uS4"/>
</dbReference>
<dbReference type="InterPro" id="IPR001912">
    <property type="entry name" value="Ribosomal_uS4_N"/>
</dbReference>
<evidence type="ECO:0000256" key="6">
    <source>
        <dbReference type="ARBA" id="ARBA00035254"/>
    </source>
</evidence>
<evidence type="ECO:0000256" key="7">
    <source>
        <dbReference type="HAMAP-Rule" id="MF_01306"/>
    </source>
</evidence>
<dbReference type="Gene3D" id="3.10.290.10">
    <property type="entry name" value="RNA-binding S4 domain"/>
    <property type="match status" value="1"/>
</dbReference>
<evidence type="ECO:0000313" key="13">
    <source>
        <dbReference type="Proteomes" id="UP000178170"/>
    </source>
</evidence>
<gene>
    <name evidence="7" type="primary">rpsD</name>
    <name evidence="12" type="ORF">A2843_00980</name>
</gene>
<dbReference type="PROSITE" id="PS00632">
    <property type="entry name" value="RIBOSOMAL_S4"/>
    <property type="match status" value="1"/>
</dbReference>
<dbReference type="AlphaFoldDB" id="A0A1G2QTE0"/>
<comment type="subunit">
    <text evidence="7">Part of the 30S ribosomal subunit. Contacts protein S5. The interaction surface between S4 and S5 is involved in control of translational fidelity.</text>
</comment>
<dbReference type="GO" id="GO:0042274">
    <property type="term" value="P:ribosomal small subunit biogenesis"/>
    <property type="evidence" value="ECO:0007669"/>
    <property type="project" value="TreeGrafter"/>
</dbReference>
<dbReference type="GO" id="GO:0003735">
    <property type="term" value="F:structural constituent of ribosome"/>
    <property type="evidence" value="ECO:0007669"/>
    <property type="project" value="InterPro"/>
</dbReference>
<dbReference type="SMART" id="SM00363">
    <property type="entry name" value="S4"/>
    <property type="match status" value="1"/>
</dbReference>
<comment type="caution">
    <text evidence="12">The sequence shown here is derived from an EMBL/GenBank/DDBJ whole genome shotgun (WGS) entry which is preliminary data.</text>
</comment>
<dbReference type="HAMAP" id="MF_01306_B">
    <property type="entry name" value="Ribosomal_uS4_B"/>
    <property type="match status" value="1"/>
</dbReference>
<dbReference type="PROSITE" id="PS50889">
    <property type="entry name" value="S4"/>
    <property type="match status" value="1"/>
</dbReference>
<dbReference type="SUPFAM" id="SSF55174">
    <property type="entry name" value="Alpha-L RNA-binding motif"/>
    <property type="match status" value="1"/>
</dbReference>
<evidence type="ECO:0000259" key="10">
    <source>
        <dbReference type="SMART" id="SM00363"/>
    </source>
</evidence>
<dbReference type="GO" id="GO:0006412">
    <property type="term" value="P:translation"/>
    <property type="evidence" value="ECO:0007669"/>
    <property type="project" value="UniProtKB-UniRule"/>
</dbReference>
<dbReference type="InterPro" id="IPR005709">
    <property type="entry name" value="Ribosomal_uS4_bac-type"/>
</dbReference>
<comment type="function">
    <text evidence="7">One of the primary rRNA binding proteins, it binds directly to 16S rRNA where it nucleates assembly of the body of the 30S subunit.</text>
</comment>
<dbReference type="InterPro" id="IPR002942">
    <property type="entry name" value="S4_RNA-bd"/>
</dbReference>
<evidence type="ECO:0000313" key="12">
    <source>
        <dbReference type="EMBL" id="OHA63875.1"/>
    </source>
</evidence>
<dbReference type="PANTHER" id="PTHR11831">
    <property type="entry name" value="30S 40S RIBOSOMAL PROTEIN"/>
    <property type="match status" value="1"/>
</dbReference>